<dbReference type="Proteomes" id="UP001442364">
    <property type="component" value="Unassembled WGS sequence"/>
</dbReference>
<organism evidence="2 3">
    <name type="scientific">[Lactobacillus] rogosae</name>
    <dbReference type="NCBI Taxonomy" id="706562"/>
    <lineage>
        <taxon>Bacteria</taxon>
        <taxon>Bacillati</taxon>
        <taxon>Bacillota</taxon>
        <taxon>Clostridia</taxon>
        <taxon>Lachnospirales</taxon>
        <taxon>Lachnospiraceae</taxon>
        <taxon>Lachnospira</taxon>
    </lineage>
</organism>
<evidence type="ECO:0000313" key="3">
    <source>
        <dbReference type="Proteomes" id="UP001442364"/>
    </source>
</evidence>
<protein>
    <recommendedName>
        <fullName evidence="4">Flagellar hook-associated protein 2 C-terminal domain-containing protein</fullName>
    </recommendedName>
</protein>
<feature type="region of interest" description="Disordered" evidence="1">
    <location>
        <begin position="58"/>
        <end position="78"/>
    </location>
</feature>
<comment type="caution">
    <text evidence="2">The sequence shown here is derived from an EMBL/GenBank/DDBJ whole genome shotgun (WGS) entry which is preliminary data.</text>
</comment>
<feature type="compositionally biased region" description="Low complexity" evidence="1">
    <location>
        <begin position="60"/>
        <end position="72"/>
    </location>
</feature>
<sequence>MATISAYTSSSISTLFSGLNSSSSNNSFGIGSLDLSTYNSIKTGAYKQLLKSYYAKNPVSSNSSSSKTDNSSATTISSQKINATKTKDASKAVVNDATDLRKTSLWQKKSVTNEDGTTENKYDADAIYKAVSAFVKDYNSMIDATGDSSDTSVLRTASNMVNTTKANSKVLKELGISVDSNNKLVIDKDTFMAADMSVAKSAFAGAGSFGQSVANSAASIYSSSATTLAKLQTQNLYGSDGSYSYVSASVYNQFT</sequence>
<dbReference type="RefSeq" id="WP_022501494.1">
    <property type="nucleotide sequence ID" value="NZ_DAWCMB010000116.1"/>
</dbReference>
<evidence type="ECO:0000313" key="2">
    <source>
        <dbReference type="EMBL" id="MEQ2379490.1"/>
    </source>
</evidence>
<accession>A0ABV1BVH1</accession>
<reference evidence="2 3" key="1">
    <citation type="submission" date="2024-03" db="EMBL/GenBank/DDBJ databases">
        <title>Human intestinal bacterial collection.</title>
        <authorList>
            <person name="Pauvert C."/>
            <person name="Hitch T.C.A."/>
            <person name="Clavel T."/>
        </authorList>
    </citation>
    <scope>NUCLEOTIDE SEQUENCE [LARGE SCALE GENOMIC DNA]</scope>
    <source>
        <strain evidence="2 3">CLA-AA-H255</strain>
    </source>
</reference>
<gene>
    <name evidence="2" type="ORF">WMO14_06320</name>
</gene>
<evidence type="ECO:0000256" key="1">
    <source>
        <dbReference type="SAM" id="MobiDB-lite"/>
    </source>
</evidence>
<proteinExistence type="predicted"/>
<name>A0ABV1BVH1_9FIRM</name>
<keyword evidence="3" id="KW-1185">Reference proteome</keyword>
<evidence type="ECO:0008006" key="4">
    <source>
        <dbReference type="Google" id="ProtNLM"/>
    </source>
</evidence>
<dbReference type="EMBL" id="JBBMER010000004">
    <property type="protein sequence ID" value="MEQ2379490.1"/>
    <property type="molecule type" value="Genomic_DNA"/>
</dbReference>